<dbReference type="Proteomes" id="UP000607562">
    <property type="component" value="Unassembled WGS sequence"/>
</dbReference>
<gene>
    <name evidence="2" type="ORF">YA0871_15390</name>
</gene>
<organism evidence="2 3">
    <name type="scientific">Pseudomonas paralactis</name>
    <dbReference type="NCBI Taxonomy" id="1615673"/>
    <lineage>
        <taxon>Bacteria</taxon>
        <taxon>Pseudomonadati</taxon>
        <taxon>Pseudomonadota</taxon>
        <taxon>Gammaproteobacteria</taxon>
        <taxon>Pseudomonadales</taxon>
        <taxon>Pseudomonadaceae</taxon>
        <taxon>Pseudomonas</taxon>
    </lineage>
</organism>
<evidence type="ECO:0000313" key="3">
    <source>
        <dbReference type="Proteomes" id="UP000607562"/>
    </source>
</evidence>
<feature type="transmembrane region" description="Helical" evidence="1">
    <location>
        <begin position="61"/>
        <end position="81"/>
    </location>
</feature>
<name>A0ABS0V172_9PSED</name>
<reference evidence="2 3" key="1">
    <citation type="submission" date="2020-12" db="EMBL/GenBank/DDBJ databases">
        <title>Comparative genomic insights into the epidemiology and virulence of plant pathogenic Pseudomonads from Turkey.</title>
        <authorList>
            <person name="Dillon M."/>
            <person name="Ruiz-Bedoya T."/>
            <person name="Bendalovic-Torma C."/>
            <person name="Guttman K.M."/>
            <person name="Kwak H."/>
            <person name="Middleton M.A."/>
            <person name="Wang P.W."/>
            <person name="Horuz S."/>
            <person name="Aysan Y."/>
            <person name="Guttman D.S."/>
        </authorList>
    </citation>
    <scope>NUCLEOTIDE SEQUENCE [LARGE SCALE GENOMIC DNA]</scope>
    <source>
        <strain evidence="2 3">Marul_2_1</strain>
    </source>
</reference>
<evidence type="ECO:0000256" key="1">
    <source>
        <dbReference type="SAM" id="Phobius"/>
    </source>
</evidence>
<keyword evidence="1" id="KW-1133">Transmembrane helix</keyword>
<dbReference type="RefSeq" id="WP_198707834.1">
    <property type="nucleotide sequence ID" value="NZ_JAEILM010000044.1"/>
</dbReference>
<protein>
    <recommendedName>
        <fullName evidence="4">DUF1453 domain-containing protein</fullName>
    </recommendedName>
</protein>
<keyword evidence="1" id="KW-0472">Membrane</keyword>
<feature type="transmembrane region" description="Helical" evidence="1">
    <location>
        <begin position="102"/>
        <end position="121"/>
    </location>
</feature>
<comment type="caution">
    <text evidence="2">The sequence shown here is derived from an EMBL/GenBank/DDBJ whole genome shotgun (WGS) entry which is preliminary data.</text>
</comment>
<sequence>MLDALEGTPLWVYGAFLLVWYYGLSARKTNRESLRSLIITPAVLAVWSLFSISYLDRVELAVGSWLAGIMLGSLTSLVLFPRRGLTFDEARRQLIVPGTWKVLGISLLFFAVKYFIGYQAAVHPATSADANMIVLAGVASGFTIGLFCGRAAVFCRALLSLRDNNESERTI</sequence>
<keyword evidence="1" id="KW-0812">Transmembrane</keyword>
<evidence type="ECO:0008006" key="4">
    <source>
        <dbReference type="Google" id="ProtNLM"/>
    </source>
</evidence>
<dbReference type="EMBL" id="JAEILM010000044">
    <property type="protein sequence ID" value="MBI6634048.1"/>
    <property type="molecule type" value="Genomic_DNA"/>
</dbReference>
<keyword evidence="3" id="KW-1185">Reference proteome</keyword>
<feature type="transmembrane region" description="Helical" evidence="1">
    <location>
        <begin position="133"/>
        <end position="159"/>
    </location>
</feature>
<dbReference type="InterPro" id="IPR046730">
    <property type="entry name" value="DUF6622"/>
</dbReference>
<dbReference type="Pfam" id="PF20327">
    <property type="entry name" value="DUF6622"/>
    <property type="match status" value="1"/>
</dbReference>
<feature type="transmembrane region" description="Helical" evidence="1">
    <location>
        <begin position="36"/>
        <end position="55"/>
    </location>
</feature>
<proteinExistence type="predicted"/>
<accession>A0ABS0V172</accession>
<feature type="transmembrane region" description="Helical" evidence="1">
    <location>
        <begin position="6"/>
        <end position="24"/>
    </location>
</feature>
<evidence type="ECO:0000313" key="2">
    <source>
        <dbReference type="EMBL" id="MBI6634048.1"/>
    </source>
</evidence>